<gene>
    <name evidence="2" type="ORF">HAP41_0000004550</name>
</gene>
<protein>
    <submittedName>
        <fullName evidence="2">Uncharacterized protein</fullName>
    </submittedName>
</protein>
<evidence type="ECO:0000256" key="1">
    <source>
        <dbReference type="SAM" id="MobiDB-lite"/>
    </source>
</evidence>
<evidence type="ECO:0000313" key="2">
    <source>
        <dbReference type="EMBL" id="UPT88410.1"/>
    </source>
</evidence>
<dbReference type="EMBL" id="CP096255">
    <property type="protein sequence ID" value="UPT88410.1"/>
    <property type="molecule type" value="Genomic_DNA"/>
</dbReference>
<feature type="region of interest" description="Disordered" evidence="1">
    <location>
        <begin position="52"/>
        <end position="72"/>
    </location>
</feature>
<evidence type="ECO:0000313" key="3">
    <source>
        <dbReference type="Proteomes" id="UP000551709"/>
    </source>
</evidence>
<name>A0A8T5VIC0_9BRAD</name>
<feature type="compositionally biased region" description="Basic residues" evidence="1">
    <location>
        <begin position="233"/>
        <end position="254"/>
    </location>
</feature>
<accession>A0A8T5VIC0</accession>
<dbReference type="RefSeq" id="WP_166104964.1">
    <property type="nucleotide sequence ID" value="NZ_CP096255.1"/>
</dbReference>
<dbReference type="Proteomes" id="UP000551709">
    <property type="component" value="Chromosome"/>
</dbReference>
<reference evidence="2" key="1">
    <citation type="journal article" date="2017" name="Syst. Appl. Microbiol.">
        <title>Soybeans inoculated with root zone soils of Canadian native legumes harbour diverse and novel Bradyrhizobium spp. that possess agricultural potential.</title>
        <authorList>
            <person name="Bromfield E.S.P."/>
            <person name="Cloutier S."/>
            <person name="Tambong J.T."/>
            <person name="Tran Thi T.V."/>
        </authorList>
    </citation>
    <scope>NUCLEOTIDE SEQUENCE</scope>
    <source>
        <strain evidence="2">1S5</strain>
    </source>
</reference>
<reference evidence="2" key="2">
    <citation type="submission" date="2022-04" db="EMBL/GenBank/DDBJ databases">
        <authorList>
            <person name="Bromfield E.S.P."/>
            <person name="Cloutier S."/>
        </authorList>
    </citation>
    <scope>NUCLEOTIDE SEQUENCE</scope>
    <source>
        <strain evidence="2">1S5</strain>
    </source>
</reference>
<sequence length="254" mass="29297">MTDRNAPDLHEEINRRIRLQPHRIAAAAREGEIPEYSDQLAKVLEAIRQSYSDTRVSEEARKTPGIYKNPVPPKPGDEYYDVWGKDGGWSAGTWDELFPPAKGQPPHEALRLVQDQLKEFWTELRCQMNKAAAQPFSQHRNTQGRDTKRASKPKRLLKWAPRFAKEYVQTHTSDGRQQGNIREEMRPQNPSAKLFLAAAKLFDPSYTGSNCYSVMERLKNDRRSPEGQAALRERRKRAGQRHRRKKSLNAKSHS</sequence>
<feature type="region of interest" description="Disordered" evidence="1">
    <location>
        <begin position="132"/>
        <end position="155"/>
    </location>
</feature>
<proteinExistence type="predicted"/>
<organism evidence="2 3">
    <name type="scientific">Bradyrhizobium barranii subsp. apii</name>
    <dbReference type="NCBI Taxonomy" id="2819348"/>
    <lineage>
        <taxon>Bacteria</taxon>
        <taxon>Pseudomonadati</taxon>
        <taxon>Pseudomonadota</taxon>
        <taxon>Alphaproteobacteria</taxon>
        <taxon>Hyphomicrobiales</taxon>
        <taxon>Nitrobacteraceae</taxon>
        <taxon>Bradyrhizobium</taxon>
        <taxon>Bradyrhizobium barranii</taxon>
    </lineage>
</organism>
<dbReference type="AlphaFoldDB" id="A0A8T5VIC0"/>
<feature type="region of interest" description="Disordered" evidence="1">
    <location>
        <begin position="219"/>
        <end position="254"/>
    </location>
</feature>